<evidence type="ECO:0000313" key="2">
    <source>
        <dbReference type="Proteomes" id="UP000695022"/>
    </source>
</evidence>
<proteinExistence type="predicted"/>
<dbReference type="InterPro" id="IPR056601">
    <property type="entry name" value="Galaxin_dom"/>
</dbReference>
<protein>
    <submittedName>
        <fullName evidence="3">Galaxin-2-like</fullName>
    </submittedName>
</protein>
<sequence length="190" mass="20309">MTWRGQTKAVCCSGQVAFGDSCCGDVAYDTTTHICCHDNLQERLTDGVTACCDNRVIDTTANLCCDGQVHEATPGLECCGADAYDPANQECVDDELVKVCTGESCEIGADIADEEYFSPYPYCGFTHYDPDAGEVCCQGVITSGALCCGTRGYSPKLLMCCDGVLHERIGLDTVVYGEERDLQCCGNAIP</sequence>
<name>A0ABM1DTU5_PRICU</name>
<keyword evidence="2" id="KW-1185">Reference proteome</keyword>
<dbReference type="Proteomes" id="UP000695022">
    <property type="component" value="Unplaced"/>
</dbReference>
<feature type="domain" description="Galaxin-like repeats" evidence="1">
    <location>
        <begin position="7"/>
        <end position="105"/>
    </location>
</feature>
<organism evidence="2 3">
    <name type="scientific">Priapulus caudatus</name>
    <name type="common">Priapulid worm</name>
    <dbReference type="NCBI Taxonomy" id="37621"/>
    <lineage>
        <taxon>Eukaryota</taxon>
        <taxon>Metazoa</taxon>
        <taxon>Ecdysozoa</taxon>
        <taxon>Scalidophora</taxon>
        <taxon>Priapulida</taxon>
        <taxon>Priapulimorpha</taxon>
        <taxon>Priapulimorphida</taxon>
        <taxon>Priapulidae</taxon>
        <taxon>Priapulus</taxon>
    </lineage>
</organism>
<dbReference type="InterPro" id="IPR055284">
    <property type="entry name" value="Galaxin-like"/>
</dbReference>
<dbReference type="Pfam" id="PF24748">
    <property type="entry name" value="Galaxin_repeat"/>
    <property type="match status" value="1"/>
</dbReference>
<dbReference type="PANTHER" id="PTHR34490:SF1">
    <property type="entry name" value="GALAXIN-LIKE"/>
    <property type="match status" value="1"/>
</dbReference>
<accession>A0ABM1DTU5</accession>
<gene>
    <name evidence="3" type="primary">LOC106806037</name>
</gene>
<evidence type="ECO:0000313" key="3">
    <source>
        <dbReference type="RefSeq" id="XP_014663366.1"/>
    </source>
</evidence>
<reference evidence="3" key="1">
    <citation type="submission" date="2025-08" db="UniProtKB">
        <authorList>
            <consortium name="RefSeq"/>
        </authorList>
    </citation>
    <scope>IDENTIFICATION</scope>
</reference>
<dbReference type="RefSeq" id="XP_014663366.1">
    <property type="nucleotide sequence ID" value="XM_014807880.1"/>
</dbReference>
<dbReference type="PANTHER" id="PTHR34490">
    <property type="entry name" value="PROTEIN CBG12054-RELATED"/>
    <property type="match status" value="1"/>
</dbReference>
<dbReference type="GeneID" id="106806037"/>
<evidence type="ECO:0000259" key="1">
    <source>
        <dbReference type="Pfam" id="PF24748"/>
    </source>
</evidence>